<dbReference type="PROSITE" id="PS51677">
    <property type="entry name" value="NODB"/>
    <property type="match status" value="1"/>
</dbReference>
<evidence type="ECO:0000313" key="3">
    <source>
        <dbReference type="Proteomes" id="UP000529637"/>
    </source>
</evidence>
<dbReference type="SUPFAM" id="SSF88713">
    <property type="entry name" value="Glycoside hydrolase/deacetylase"/>
    <property type="match status" value="1"/>
</dbReference>
<dbReference type="Pfam" id="PF01522">
    <property type="entry name" value="Polysacc_deac_1"/>
    <property type="match status" value="1"/>
</dbReference>
<name>A0A7Y6NLQ6_9BURK</name>
<dbReference type="GO" id="GO:0016810">
    <property type="term" value="F:hydrolase activity, acting on carbon-nitrogen (but not peptide) bonds"/>
    <property type="evidence" value="ECO:0007669"/>
    <property type="project" value="InterPro"/>
</dbReference>
<organism evidence="2 3">
    <name type="scientific">Piscinibacter koreensis</name>
    <dbReference type="NCBI Taxonomy" id="2742824"/>
    <lineage>
        <taxon>Bacteria</taxon>
        <taxon>Pseudomonadati</taxon>
        <taxon>Pseudomonadota</taxon>
        <taxon>Betaproteobacteria</taxon>
        <taxon>Burkholderiales</taxon>
        <taxon>Sphaerotilaceae</taxon>
        <taxon>Piscinibacter</taxon>
    </lineage>
</organism>
<gene>
    <name evidence="2" type="ORF">HQN59_06740</name>
</gene>
<dbReference type="CDD" id="cd10959">
    <property type="entry name" value="CE4_NodB_like_3"/>
    <property type="match status" value="1"/>
</dbReference>
<keyword evidence="3" id="KW-1185">Reference proteome</keyword>
<dbReference type="InterPro" id="IPR002509">
    <property type="entry name" value="NODB_dom"/>
</dbReference>
<protein>
    <submittedName>
        <fullName evidence="2">Polysaccharide deacetylase family protein</fullName>
    </submittedName>
</protein>
<feature type="domain" description="NodB homology" evidence="1">
    <location>
        <begin position="67"/>
        <end position="268"/>
    </location>
</feature>
<comment type="caution">
    <text evidence="2">The sequence shown here is derived from an EMBL/GenBank/DDBJ whole genome shotgun (WGS) entry which is preliminary data.</text>
</comment>
<dbReference type="GO" id="GO:0005975">
    <property type="term" value="P:carbohydrate metabolic process"/>
    <property type="evidence" value="ECO:0007669"/>
    <property type="project" value="InterPro"/>
</dbReference>
<evidence type="ECO:0000313" key="2">
    <source>
        <dbReference type="EMBL" id="NUZ05457.1"/>
    </source>
</evidence>
<dbReference type="AlphaFoldDB" id="A0A7Y6NLQ6"/>
<dbReference type="InterPro" id="IPR011330">
    <property type="entry name" value="Glyco_hydro/deAcase_b/a-brl"/>
</dbReference>
<dbReference type="Proteomes" id="UP000529637">
    <property type="component" value="Unassembled WGS sequence"/>
</dbReference>
<dbReference type="EMBL" id="JABWMJ010000002">
    <property type="protein sequence ID" value="NUZ05457.1"/>
    <property type="molecule type" value="Genomic_DNA"/>
</dbReference>
<dbReference type="PANTHER" id="PTHR10587:SF137">
    <property type="entry name" value="4-DEOXY-4-FORMAMIDO-L-ARABINOSE-PHOSPHOUNDECAPRENOL DEFORMYLASE ARND-RELATED"/>
    <property type="match status" value="1"/>
</dbReference>
<dbReference type="Gene3D" id="3.20.20.370">
    <property type="entry name" value="Glycoside hydrolase/deacetylase"/>
    <property type="match status" value="1"/>
</dbReference>
<proteinExistence type="predicted"/>
<dbReference type="InterPro" id="IPR050248">
    <property type="entry name" value="Polysacc_deacetylase_ArnD"/>
</dbReference>
<dbReference type="PANTHER" id="PTHR10587">
    <property type="entry name" value="GLYCOSYL TRANSFERASE-RELATED"/>
    <property type="match status" value="1"/>
</dbReference>
<reference evidence="2 3" key="1">
    <citation type="submission" date="2020-06" db="EMBL/GenBank/DDBJ databases">
        <title>Schlegella sp. ID0723 isolated from air conditioner.</title>
        <authorList>
            <person name="Kim D.Y."/>
            <person name="Kim D.-U."/>
        </authorList>
    </citation>
    <scope>NUCLEOTIDE SEQUENCE [LARGE SCALE GENOMIC DNA]</scope>
    <source>
        <strain evidence="2 3">ID0723</strain>
    </source>
</reference>
<sequence>MPPFVAASVACHVGAGAGALAFPGQWEWAAGAVALNHVALTAAGLWPRSTWLGPNLRRLPAASAERGEVALTIDDGPEPDVTPAVLDLLDRHGARATFFCIADRAARHPELCREIVARGHSVQNHSQRHAHNFSLLGPRGFARELGAAQDTVSAVTGIRPRFFRAPAGLRNPLLDRELRRLDLQLVSWTRRGFDTVRHEPARVLQTLTRGLAAGDILLLHDGNAARAPSGRPVILEVLPALLERCAAAGLHSVTLPEAIDGPATDANR</sequence>
<accession>A0A7Y6NLQ6</accession>
<dbReference type="RefSeq" id="WP_176067529.1">
    <property type="nucleotide sequence ID" value="NZ_JABWMJ010000002.1"/>
</dbReference>
<evidence type="ECO:0000259" key="1">
    <source>
        <dbReference type="PROSITE" id="PS51677"/>
    </source>
</evidence>